<protein>
    <submittedName>
        <fullName evidence="1">Uncharacterized protein</fullName>
    </submittedName>
</protein>
<dbReference type="AlphaFoldDB" id="A0AAW0D8V7"/>
<accession>A0AAW0D8V7</accession>
<evidence type="ECO:0000313" key="2">
    <source>
        <dbReference type="Proteomes" id="UP001362999"/>
    </source>
</evidence>
<name>A0AAW0D8V7_9AGAR</name>
<reference evidence="1 2" key="1">
    <citation type="journal article" date="2024" name="J Genomics">
        <title>Draft genome sequencing and assembly of Favolaschia claudopus CIRM-BRFM 2984 isolated from oak limbs.</title>
        <authorList>
            <person name="Navarro D."/>
            <person name="Drula E."/>
            <person name="Chaduli D."/>
            <person name="Cazenave R."/>
            <person name="Ahrendt S."/>
            <person name="Wang J."/>
            <person name="Lipzen A."/>
            <person name="Daum C."/>
            <person name="Barry K."/>
            <person name="Grigoriev I.V."/>
            <person name="Favel A."/>
            <person name="Rosso M.N."/>
            <person name="Martin F."/>
        </authorList>
    </citation>
    <scope>NUCLEOTIDE SEQUENCE [LARGE SCALE GENOMIC DNA]</scope>
    <source>
        <strain evidence="1 2">CIRM-BRFM 2984</strain>
    </source>
</reference>
<dbReference type="Proteomes" id="UP001362999">
    <property type="component" value="Unassembled WGS sequence"/>
</dbReference>
<sequence>MKLGAETRLPSSFLLPLLQLTSPAQPPPPQPCSRCLGDESRCRERASGFTFFFVLALINPHLQTLCPAAVNVSAPDVTNCRPQTPLPPTKFPDFDIRLPVVLTWTTRHMKPSSLPYTTTPSTPPTRRNSLTYRTLGPRCAVCAAGIDMCVLAEKYINPPCLHVSLPQTALILTFRHIELLGASQPEVHRHVEGRNMAKTSKSAFVGVGT</sequence>
<proteinExistence type="predicted"/>
<dbReference type="EMBL" id="JAWWNJ010000010">
    <property type="protein sequence ID" value="KAK7047053.1"/>
    <property type="molecule type" value="Genomic_DNA"/>
</dbReference>
<organism evidence="1 2">
    <name type="scientific">Favolaschia claudopus</name>
    <dbReference type="NCBI Taxonomy" id="2862362"/>
    <lineage>
        <taxon>Eukaryota</taxon>
        <taxon>Fungi</taxon>
        <taxon>Dikarya</taxon>
        <taxon>Basidiomycota</taxon>
        <taxon>Agaricomycotina</taxon>
        <taxon>Agaricomycetes</taxon>
        <taxon>Agaricomycetidae</taxon>
        <taxon>Agaricales</taxon>
        <taxon>Marasmiineae</taxon>
        <taxon>Mycenaceae</taxon>
        <taxon>Favolaschia</taxon>
    </lineage>
</organism>
<gene>
    <name evidence="1" type="ORF">R3P38DRAFT_3176514</name>
</gene>
<comment type="caution">
    <text evidence="1">The sequence shown here is derived from an EMBL/GenBank/DDBJ whole genome shotgun (WGS) entry which is preliminary data.</text>
</comment>
<keyword evidence="2" id="KW-1185">Reference proteome</keyword>
<evidence type="ECO:0000313" key="1">
    <source>
        <dbReference type="EMBL" id="KAK7047053.1"/>
    </source>
</evidence>